<reference evidence="1" key="1">
    <citation type="submission" date="2019-12" db="EMBL/GenBank/DDBJ databases">
        <title>Genome sequencing and annotation of Brassica cretica.</title>
        <authorList>
            <person name="Studholme D.J."/>
            <person name="Sarris P.F."/>
        </authorList>
    </citation>
    <scope>NUCLEOTIDE SEQUENCE</scope>
    <source>
        <strain evidence="1">PFS-001/15</strain>
        <tissue evidence="1">Leaf</tissue>
    </source>
</reference>
<dbReference type="Proteomes" id="UP000712281">
    <property type="component" value="Unassembled WGS sequence"/>
</dbReference>
<name>A0A8S9L2A9_BRACR</name>
<sequence>MVKKKAALSLAPMYCPTSLATYMVSFAFTLQLMRAHDSLTLSTHVDPEQVRSMVWTTCPYLAPFLHISPKHLQCRLDHGASSWLQTTWRGAMSFAEARNQVLMNLALIPYEIFRDLRQDGVLWEGLGRDEADWLIQIWPKGRFLSHWLPCIVPLLWLDTRSPLPSLYS</sequence>
<dbReference type="EMBL" id="QGKW02000717">
    <property type="protein sequence ID" value="KAF2600262.1"/>
    <property type="molecule type" value="Genomic_DNA"/>
</dbReference>
<gene>
    <name evidence="1" type="ORF">F2Q68_00010624</name>
</gene>
<protein>
    <submittedName>
        <fullName evidence="1">Uncharacterized protein</fullName>
    </submittedName>
</protein>
<proteinExistence type="predicted"/>
<evidence type="ECO:0000313" key="1">
    <source>
        <dbReference type="EMBL" id="KAF2600262.1"/>
    </source>
</evidence>
<evidence type="ECO:0000313" key="2">
    <source>
        <dbReference type="Proteomes" id="UP000712281"/>
    </source>
</evidence>
<dbReference type="AlphaFoldDB" id="A0A8S9L2A9"/>
<organism evidence="1 2">
    <name type="scientific">Brassica cretica</name>
    <name type="common">Mustard</name>
    <dbReference type="NCBI Taxonomy" id="69181"/>
    <lineage>
        <taxon>Eukaryota</taxon>
        <taxon>Viridiplantae</taxon>
        <taxon>Streptophyta</taxon>
        <taxon>Embryophyta</taxon>
        <taxon>Tracheophyta</taxon>
        <taxon>Spermatophyta</taxon>
        <taxon>Magnoliopsida</taxon>
        <taxon>eudicotyledons</taxon>
        <taxon>Gunneridae</taxon>
        <taxon>Pentapetalae</taxon>
        <taxon>rosids</taxon>
        <taxon>malvids</taxon>
        <taxon>Brassicales</taxon>
        <taxon>Brassicaceae</taxon>
        <taxon>Brassiceae</taxon>
        <taxon>Brassica</taxon>
    </lineage>
</organism>
<accession>A0A8S9L2A9</accession>
<comment type="caution">
    <text evidence="1">The sequence shown here is derived from an EMBL/GenBank/DDBJ whole genome shotgun (WGS) entry which is preliminary data.</text>
</comment>